<protein>
    <recommendedName>
        <fullName evidence="3">Secreted protein</fullName>
    </recommendedName>
</protein>
<name>A0AAW0T9V5_SCYPA</name>
<organism evidence="1 2">
    <name type="scientific">Scylla paramamosain</name>
    <name type="common">Mud crab</name>
    <dbReference type="NCBI Taxonomy" id="85552"/>
    <lineage>
        <taxon>Eukaryota</taxon>
        <taxon>Metazoa</taxon>
        <taxon>Ecdysozoa</taxon>
        <taxon>Arthropoda</taxon>
        <taxon>Crustacea</taxon>
        <taxon>Multicrustacea</taxon>
        <taxon>Malacostraca</taxon>
        <taxon>Eumalacostraca</taxon>
        <taxon>Eucarida</taxon>
        <taxon>Decapoda</taxon>
        <taxon>Pleocyemata</taxon>
        <taxon>Brachyura</taxon>
        <taxon>Eubrachyura</taxon>
        <taxon>Portunoidea</taxon>
        <taxon>Portunidae</taxon>
        <taxon>Portuninae</taxon>
        <taxon>Scylla</taxon>
    </lineage>
</organism>
<evidence type="ECO:0008006" key="3">
    <source>
        <dbReference type="Google" id="ProtNLM"/>
    </source>
</evidence>
<reference evidence="1 2" key="1">
    <citation type="submission" date="2023-03" db="EMBL/GenBank/DDBJ databases">
        <title>High-quality genome of Scylla paramamosain provides insights in environmental adaptation.</title>
        <authorList>
            <person name="Zhang L."/>
        </authorList>
    </citation>
    <scope>NUCLEOTIDE SEQUENCE [LARGE SCALE GENOMIC DNA]</scope>
    <source>
        <strain evidence="1">LZ_2023a</strain>
        <tissue evidence="1">Muscle</tissue>
    </source>
</reference>
<proteinExistence type="predicted"/>
<evidence type="ECO:0000313" key="2">
    <source>
        <dbReference type="Proteomes" id="UP001487740"/>
    </source>
</evidence>
<accession>A0AAW0T9V5</accession>
<dbReference type="AlphaFoldDB" id="A0AAW0T9V5"/>
<comment type="caution">
    <text evidence="1">The sequence shown here is derived from an EMBL/GenBank/DDBJ whole genome shotgun (WGS) entry which is preliminary data.</text>
</comment>
<dbReference type="EMBL" id="JARAKH010000038">
    <property type="protein sequence ID" value="KAK8383137.1"/>
    <property type="molecule type" value="Genomic_DNA"/>
</dbReference>
<keyword evidence="2" id="KW-1185">Reference proteome</keyword>
<dbReference type="Proteomes" id="UP001487740">
    <property type="component" value="Unassembled WGS sequence"/>
</dbReference>
<sequence length="87" mass="9062">MTASDVAVCLRMCVAAVSVGGDGYRSLTPHPSPSPITPHHPSLLFHTIAGACDQMQVCFPPVITCRSIVAASPLPAQVSFSRRTGVS</sequence>
<evidence type="ECO:0000313" key="1">
    <source>
        <dbReference type="EMBL" id="KAK8383137.1"/>
    </source>
</evidence>
<gene>
    <name evidence="1" type="ORF">O3P69_011576</name>
</gene>